<dbReference type="InterPro" id="IPR003660">
    <property type="entry name" value="HAMP_dom"/>
</dbReference>
<name>A0A1N6U0A0_9GAMM</name>
<dbReference type="eggNOG" id="COG5001">
    <property type="taxonomic scope" value="Bacteria"/>
</dbReference>
<keyword evidence="2" id="KW-0472">Membrane</keyword>
<evidence type="ECO:0000256" key="1">
    <source>
        <dbReference type="ARBA" id="ARBA00001946"/>
    </source>
</evidence>
<feature type="transmembrane region" description="Helical" evidence="2">
    <location>
        <begin position="12"/>
        <end position="32"/>
    </location>
</feature>
<evidence type="ECO:0000259" key="3">
    <source>
        <dbReference type="PROSITE" id="PS50112"/>
    </source>
</evidence>
<feature type="transmembrane region" description="Helical" evidence="2">
    <location>
        <begin position="183"/>
        <end position="203"/>
    </location>
</feature>
<comment type="cofactor">
    <cofactor evidence="1">
        <name>Mg(2+)</name>
        <dbReference type="ChEBI" id="CHEBI:18420"/>
    </cofactor>
</comment>
<dbReference type="Gene3D" id="3.30.450.20">
    <property type="entry name" value="PAS domain"/>
    <property type="match status" value="2"/>
</dbReference>
<dbReference type="Pfam" id="PF00563">
    <property type="entry name" value="EAL"/>
    <property type="match status" value="1"/>
</dbReference>
<dbReference type="EMBL" id="FTMN01000006">
    <property type="protein sequence ID" value="SIQ59042.1"/>
    <property type="molecule type" value="Genomic_DNA"/>
</dbReference>
<dbReference type="Pfam" id="PF08448">
    <property type="entry name" value="PAS_4"/>
    <property type="match status" value="1"/>
</dbReference>
<dbReference type="CDD" id="cd00130">
    <property type="entry name" value="PAS"/>
    <property type="match status" value="2"/>
</dbReference>
<dbReference type="PROSITE" id="PS50112">
    <property type="entry name" value="PAS"/>
    <property type="match status" value="1"/>
</dbReference>
<dbReference type="InterPro" id="IPR029787">
    <property type="entry name" value="Nucleotide_cyclase"/>
</dbReference>
<dbReference type="NCBIfam" id="TIGR00254">
    <property type="entry name" value="GGDEF"/>
    <property type="match status" value="1"/>
</dbReference>
<dbReference type="PANTHER" id="PTHR44757:SF2">
    <property type="entry name" value="BIOFILM ARCHITECTURE MAINTENANCE PROTEIN MBAA"/>
    <property type="match status" value="1"/>
</dbReference>
<dbReference type="Proteomes" id="UP000186895">
    <property type="component" value="Unassembled WGS sequence"/>
</dbReference>
<feature type="domain" description="PAC" evidence="4">
    <location>
        <begin position="454"/>
        <end position="506"/>
    </location>
</feature>
<evidence type="ECO:0000259" key="6">
    <source>
        <dbReference type="PROSITE" id="PS50885"/>
    </source>
</evidence>
<dbReference type="InterPro" id="IPR035965">
    <property type="entry name" value="PAS-like_dom_sf"/>
</dbReference>
<dbReference type="Pfam" id="PF00990">
    <property type="entry name" value="GGDEF"/>
    <property type="match status" value="1"/>
</dbReference>
<dbReference type="PROSITE" id="PS50885">
    <property type="entry name" value="HAMP"/>
    <property type="match status" value="1"/>
</dbReference>
<feature type="domain" description="PAS" evidence="3">
    <location>
        <begin position="386"/>
        <end position="427"/>
    </location>
</feature>
<dbReference type="SUPFAM" id="SSF158472">
    <property type="entry name" value="HAMP domain-like"/>
    <property type="match status" value="1"/>
</dbReference>
<organism evidence="8 9">
    <name type="scientific">Marinobacterium stanieri</name>
    <dbReference type="NCBI Taxonomy" id="49186"/>
    <lineage>
        <taxon>Bacteria</taxon>
        <taxon>Pseudomonadati</taxon>
        <taxon>Pseudomonadota</taxon>
        <taxon>Gammaproteobacteria</taxon>
        <taxon>Oceanospirillales</taxon>
        <taxon>Oceanospirillaceae</taxon>
        <taxon>Marinobacterium</taxon>
    </lineage>
</organism>
<evidence type="ECO:0000313" key="8">
    <source>
        <dbReference type="EMBL" id="SIQ59042.1"/>
    </source>
</evidence>
<protein>
    <submittedName>
        <fullName evidence="8">PAS domain S-box-containing protein/diguanylate cyclase (GGDEF) domain-containing protein</fullName>
    </submittedName>
</protein>
<dbReference type="GO" id="GO:0006355">
    <property type="term" value="P:regulation of DNA-templated transcription"/>
    <property type="evidence" value="ECO:0007669"/>
    <property type="project" value="InterPro"/>
</dbReference>
<dbReference type="AlphaFoldDB" id="A0A1N6U0A0"/>
<dbReference type="GO" id="GO:0007165">
    <property type="term" value="P:signal transduction"/>
    <property type="evidence" value="ECO:0007669"/>
    <property type="project" value="InterPro"/>
</dbReference>
<proteinExistence type="predicted"/>
<feature type="domain" description="HAMP" evidence="6">
    <location>
        <begin position="205"/>
        <end position="257"/>
    </location>
</feature>
<dbReference type="SMART" id="SM00091">
    <property type="entry name" value="PAS"/>
    <property type="match status" value="2"/>
</dbReference>
<dbReference type="SMART" id="SM00086">
    <property type="entry name" value="PAC"/>
    <property type="match status" value="1"/>
</dbReference>
<keyword evidence="2" id="KW-0812">Transmembrane</keyword>
<accession>A0A1N6U0A0</accession>
<dbReference type="Pfam" id="PF00989">
    <property type="entry name" value="PAS"/>
    <property type="match status" value="1"/>
</dbReference>
<gene>
    <name evidence="8" type="ORF">SAMN05421647_106130</name>
</gene>
<dbReference type="CDD" id="cd06225">
    <property type="entry name" value="HAMP"/>
    <property type="match status" value="1"/>
</dbReference>
<dbReference type="SMART" id="SM00267">
    <property type="entry name" value="GGDEF"/>
    <property type="match status" value="1"/>
</dbReference>
<dbReference type="Gene3D" id="3.20.20.450">
    <property type="entry name" value="EAL domain"/>
    <property type="match status" value="1"/>
</dbReference>
<dbReference type="InterPro" id="IPR000160">
    <property type="entry name" value="GGDEF_dom"/>
</dbReference>
<dbReference type="PROSITE" id="PS50113">
    <property type="entry name" value="PAC"/>
    <property type="match status" value="1"/>
</dbReference>
<dbReference type="PANTHER" id="PTHR44757">
    <property type="entry name" value="DIGUANYLATE CYCLASE DGCP"/>
    <property type="match status" value="1"/>
</dbReference>
<dbReference type="InterPro" id="IPR000700">
    <property type="entry name" value="PAS-assoc_C"/>
</dbReference>
<dbReference type="PROSITE" id="PS50883">
    <property type="entry name" value="EAL"/>
    <property type="match status" value="1"/>
</dbReference>
<dbReference type="RefSeq" id="WP_076463332.1">
    <property type="nucleotide sequence ID" value="NZ_FTMN01000006.1"/>
</dbReference>
<dbReference type="SUPFAM" id="SSF55073">
    <property type="entry name" value="Nucleotide cyclase"/>
    <property type="match status" value="1"/>
</dbReference>
<keyword evidence="2" id="KW-1133">Transmembrane helix</keyword>
<dbReference type="FunFam" id="3.30.70.270:FF:000001">
    <property type="entry name" value="Diguanylate cyclase domain protein"/>
    <property type="match status" value="1"/>
</dbReference>
<dbReference type="InterPro" id="IPR000014">
    <property type="entry name" value="PAS"/>
</dbReference>
<dbReference type="CDD" id="cd01949">
    <property type="entry name" value="GGDEF"/>
    <property type="match status" value="1"/>
</dbReference>
<feature type="domain" description="GGDEF" evidence="7">
    <location>
        <begin position="538"/>
        <end position="671"/>
    </location>
</feature>
<dbReference type="InterPro" id="IPR052155">
    <property type="entry name" value="Biofilm_reg_signaling"/>
</dbReference>
<dbReference type="PROSITE" id="PS50887">
    <property type="entry name" value="GGDEF"/>
    <property type="match status" value="1"/>
</dbReference>
<dbReference type="InterPro" id="IPR035919">
    <property type="entry name" value="EAL_sf"/>
</dbReference>
<dbReference type="SUPFAM" id="SSF55785">
    <property type="entry name" value="PYP-like sensor domain (PAS domain)"/>
    <property type="match status" value="2"/>
</dbReference>
<dbReference type="InterPro" id="IPR001610">
    <property type="entry name" value="PAC"/>
</dbReference>
<dbReference type="InterPro" id="IPR013767">
    <property type="entry name" value="PAS_fold"/>
</dbReference>
<dbReference type="InterPro" id="IPR001633">
    <property type="entry name" value="EAL_dom"/>
</dbReference>
<dbReference type="GO" id="GO:0003824">
    <property type="term" value="F:catalytic activity"/>
    <property type="evidence" value="ECO:0007669"/>
    <property type="project" value="UniProtKB-ARBA"/>
</dbReference>
<dbReference type="Gene3D" id="3.30.70.270">
    <property type="match status" value="1"/>
</dbReference>
<evidence type="ECO:0000259" key="5">
    <source>
        <dbReference type="PROSITE" id="PS50883"/>
    </source>
</evidence>
<evidence type="ECO:0000256" key="2">
    <source>
        <dbReference type="SAM" id="Phobius"/>
    </source>
</evidence>
<sequence>MNRINQIPLRRLLPGAIILLALLLLIMALGVLKPMVTGILYDNMEEGLRSTLNRIQGTTEYMLSRGDLAGLKREVAVTSARSQVKHLLIIDADSNVISSSRLAHVGKSVAELALHLDPSFLPRAREAIEPLYVRQLEGENTLYGLSAFRYPDPDNSLRNRQGLIIMELDVEQVLRPVTYKLDMIFAALTLGVILFAFMLWRLLEGSITRRLQQITQAVEGLAQDDFSQRTGLQGADELGQVGQVLDQLAEQLEQSRAQIVTFNKQMENILKYIPSMVYIKDREGVYRLVNERFVQVLGQPDASGDTVFDLLDDPYASFISERDQQVLEQGTPVQFQTEFPVSDELHRWFMVKFPLVDEQGHCYAVATVATDVTEQERNENLARIARRVFEHTTEGIMITDSDNRIVDVNQSLVRMSGYNRDQLIGESPNIQNSGRQDQIFYHRLWQALEKQGNWTGELENRRADGSLYPVRLSVSAIYDRAGGLDGYFGIFQDITHEKQAEQDLHRLAYHDSLTGLFNRTEFQRVLSEAVHRGERYGEPFGLLFIDLDLFKEVNDSLGHAVGDQLLCEVAHRLRSCIRDSDRAFRLGGDEFTLLLPQVKRDSELSAVAEKALQALKKPFVIDDREVRIGCSIGVVSYPRDGHEADILLGHADAAMYFAKELGRGRFAFFDPQINERNQRAMKVKSELPRALERLEFSLVYQPKQKPDGTITGYEALMRWQSAELGAVSPAEFIPLAETSDALELMTDWLLQQVVADLKDPKLSGKQIAINLSPRQFQGGNWAESLKQTIETNNLRPEQLCIEVTEGALVENFATAAEQLSAVQALGVEVAVDDFGTGYSSLEYLKRLPIDYLKIDRSFVRDIETDADDRVIVETIIVLAHSLGLQVVAEGVETRAQADFLSERGCDELQGYLFSAPRPLSELGEQQVKI</sequence>
<dbReference type="InterPro" id="IPR013656">
    <property type="entry name" value="PAS_4"/>
</dbReference>
<dbReference type="SUPFAM" id="SSF141868">
    <property type="entry name" value="EAL domain-like"/>
    <property type="match status" value="1"/>
</dbReference>
<evidence type="ECO:0000259" key="7">
    <source>
        <dbReference type="PROSITE" id="PS50887"/>
    </source>
</evidence>
<dbReference type="GO" id="GO:0016020">
    <property type="term" value="C:membrane"/>
    <property type="evidence" value="ECO:0007669"/>
    <property type="project" value="InterPro"/>
</dbReference>
<evidence type="ECO:0000313" key="9">
    <source>
        <dbReference type="Proteomes" id="UP000186895"/>
    </source>
</evidence>
<reference evidence="8 9" key="1">
    <citation type="submission" date="2017-01" db="EMBL/GenBank/DDBJ databases">
        <authorList>
            <person name="Mah S.A."/>
            <person name="Swanson W.J."/>
            <person name="Moy G.W."/>
            <person name="Vacquier V.D."/>
        </authorList>
    </citation>
    <scope>NUCLEOTIDE SEQUENCE [LARGE SCALE GENOMIC DNA]</scope>
    <source>
        <strain evidence="8 9">DSM 7027</strain>
    </source>
</reference>
<feature type="domain" description="EAL" evidence="5">
    <location>
        <begin position="680"/>
        <end position="929"/>
    </location>
</feature>
<dbReference type="STRING" id="49186.SAMN05421647_106130"/>
<dbReference type="Gene3D" id="1.10.8.500">
    <property type="entry name" value="HAMP domain in histidine kinase"/>
    <property type="match status" value="1"/>
</dbReference>
<evidence type="ECO:0000259" key="4">
    <source>
        <dbReference type="PROSITE" id="PS50113"/>
    </source>
</evidence>
<dbReference type="CDD" id="cd01948">
    <property type="entry name" value="EAL"/>
    <property type="match status" value="1"/>
</dbReference>
<dbReference type="Pfam" id="PF00672">
    <property type="entry name" value="HAMP"/>
    <property type="match status" value="1"/>
</dbReference>
<dbReference type="InterPro" id="IPR043128">
    <property type="entry name" value="Rev_trsase/Diguanyl_cyclase"/>
</dbReference>
<keyword evidence="9" id="KW-1185">Reference proteome</keyword>
<dbReference type="SMART" id="SM00052">
    <property type="entry name" value="EAL"/>
    <property type="match status" value="1"/>
</dbReference>
<dbReference type="SMART" id="SM00304">
    <property type="entry name" value="HAMP"/>
    <property type="match status" value="1"/>
</dbReference>
<dbReference type="NCBIfam" id="TIGR00229">
    <property type="entry name" value="sensory_box"/>
    <property type="match status" value="2"/>
</dbReference>